<organism evidence="2">
    <name type="scientific">Spongospora subterranea</name>
    <dbReference type="NCBI Taxonomy" id="70186"/>
    <lineage>
        <taxon>Eukaryota</taxon>
        <taxon>Sar</taxon>
        <taxon>Rhizaria</taxon>
        <taxon>Endomyxa</taxon>
        <taxon>Phytomyxea</taxon>
        <taxon>Plasmodiophorida</taxon>
        <taxon>Plasmodiophoridae</taxon>
        <taxon>Spongospora</taxon>
    </lineage>
</organism>
<evidence type="ECO:0000313" key="2">
    <source>
        <dbReference type="EMBL" id="CRZ06859.1"/>
    </source>
</evidence>
<name>A0A0H5RE65_9EUKA</name>
<feature type="non-terminal residue" evidence="2">
    <location>
        <position position="179"/>
    </location>
</feature>
<feature type="region of interest" description="Disordered" evidence="1">
    <location>
        <begin position="150"/>
        <end position="179"/>
    </location>
</feature>
<evidence type="ECO:0000256" key="1">
    <source>
        <dbReference type="SAM" id="MobiDB-lite"/>
    </source>
</evidence>
<reference evidence="2" key="1">
    <citation type="submission" date="2015-04" db="EMBL/GenBank/DDBJ databases">
        <title>The genome sequence of the plant pathogenic Rhizarian Plasmodiophora brassicae reveals insights in its biotrophic life cycle and the origin of chitin synthesis.</title>
        <authorList>
            <person name="Schwelm A."/>
            <person name="Fogelqvist J."/>
            <person name="Knaust A."/>
            <person name="Julke S."/>
            <person name="Lilja T."/>
            <person name="Dhandapani V."/>
            <person name="Bonilla-Rosso G."/>
            <person name="Karlsson M."/>
            <person name="Shevchenko A."/>
            <person name="Choi S.R."/>
            <person name="Kim H.G."/>
            <person name="Park J.Y."/>
            <person name="Lim Y.P."/>
            <person name="Ludwig-Muller J."/>
            <person name="Dixelius C."/>
        </authorList>
    </citation>
    <scope>NUCLEOTIDE SEQUENCE</scope>
    <source>
        <tissue evidence="2">Potato root galls</tissue>
    </source>
</reference>
<dbReference type="AlphaFoldDB" id="A0A0H5RE65"/>
<feature type="compositionally biased region" description="Polar residues" evidence="1">
    <location>
        <begin position="170"/>
        <end position="179"/>
    </location>
</feature>
<proteinExistence type="predicted"/>
<dbReference type="EMBL" id="HACM01006426">
    <property type="protein sequence ID" value="CRZ06868.1"/>
    <property type="molecule type" value="Transcribed_RNA"/>
</dbReference>
<sequence length="179" mass="19707">MDQEVFPERLEHLASDCSTGGDSNRTNNPLERYNSFLNSLFPSAHPTLAHFVGTLRQESHNQLQKLQDCRSGRDKAPPHKPTFTPTSSLISDSYKSFLLDQCVSQEPVQNASNPDITTNAFVDRYGVPVMARLSFITDATMCGVHLATALTSDGEPSPTGEHNCRPLRTTPAQGQKYNA</sequence>
<dbReference type="EMBL" id="HACM01006417">
    <property type="protein sequence ID" value="CRZ06859.1"/>
    <property type="molecule type" value="Transcribed_RNA"/>
</dbReference>
<protein>
    <submittedName>
        <fullName evidence="2">Uncharacterized protein</fullName>
    </submittedName>
</protein>
<accession>A0A0H5RE65</accession>